<evidence type="ECO:0000256" key="2">
    <source>
        <dbReference type="ARBA" id="ARBA00009154"/>
    </source>
</evidence>
<dbReference type="GeneID" id="28999466"/>
<dbReference type="GO" id="GO:0000460">
    <property type="term" value="P:maturation of 5.8S rRNA"/>
    <property type="evidence" value="ECO:0007669"/>
    <property type="project" value="TreeGrafter"/>
</dbReference>
<evidence type="ECO:0000256" key="5">
    <source>
        <dbReference type="ARBA" id="ARBA00023242"/>
    </source>
</evidence>
<dbReference type="OrthoDB" id="10261072at2759"/>
<protein>
    <recommendedName>
        <fullName evidence="6">Exosome complex protein</fullName>
    </recommendedName>
</protein>
<dbReference type="FunCoup" id="A0A167M3M7">
    <property type="interactions" value="69"/>
</dbReference>
<evidence type="ECO:0000256" key="3">
    <source>
        <dbReference type="ARBA" id="ARBA00022552"/>
    </source>
</evidence>
<accession>A0A167M3M7</accession>
<dbReference type="Pfam" id="PF04000">
    <property type="entry name" value="Sas10_Utp3"/>
    <property type="match status" value="1"/>
</dbReference>
<evidence type="ECO:0000313" key="8">
    <source>
        <dbReference type="EMBL" id="OAD71689.1"/>
    </source>
</evidence>
<proteinExistence type="inferred from homology"/>
<evidence type="ECO:0000256" key="7">
    <source>
        <dbReference type="SAM" id="MobiDB-lite"/>
    </source>
</evidence>
<dbReference type="InterPro" id="IPR007146">
    <property type="entry name" value="Sas10/Utp3/C1D"/>
</dbReference>
<evidence type="ECO:0000256" key="6">
    <source>
        <dbReference type="RuleBase" id="RU368003"/>
    </source>
</evidence>
<dbReference type="RefSeq" id="XP_018289729.1">
    <property type="nucleotide sequence ID" value="XM_018438560.1"/>
</dbReference>
<comment type="similarity">
    <text evidence="2 6">Belongs to the C1D family.</text>
</comment>
<evidence type="ECO:0000256" key="1">
    <source>
        <dbReference type="ARBA" id="ARBA00004123"/>
    </source>
</evidence>
<dbReference type="VEuPathDB" id="FungiDB:PHYBLDRAFT_182096"/>
<dbReference type="GO" id="GO:0005730">
    <property type="term" value="C:nucleolus"/>
    <property type="evidence" value="ECO:0007669"/>
    <property type="project" value="TreeGrafter"/>
</dbReference>
<keyword evidence="5 6" id="KW-0539">Nucleus</keyword>
<gene>
    <name evidence="8" type="ORF">PHYBLDRAFT_182096</name>
</gene>
<comment type="function">
    <text evidence="6">Required for exosome-dependent processing of pre-rRNA and small nucleolar RNA (snRNA) precursors. Involved in processing of 35S pre-rRNA at the A0, A1 and A2 sites.</text>
</comment>
<keyword evidence="9" id="KW-1185">Reference proteome</keyword>
<dbReference type="EMBL" id="KV440985">
    <property type="protein sequence ID" value="OAD71689.1"/>
    <property type="molecule type" value="Genomic_DNA"/>
</dbReference>
<dbReference type="InParanoid" id="A0A167M3M7"/>
<dbReference type="STRING" id="763407.A0A167M3M7"/>
<dbReference type="GO" id="GO:0000178">
    <property type="term" value="C:exosome (RNase complex)"/>
    <property type="evidence" value="ECO:0007669"/>
    <property type="project" value="TreeGrafter"/>
</dbReference>
<feature type="region of interest" description="Disordered" evidence="7">
    <location>
        <begin position="125"/>
        <end position="185"/>
    </location>
</feature>
<name>A0A167M3M7_PHYB8</name>
<dbReference type="GO" id="GO:0003677">
    <property type="term" value="F:DNA binding"/>
    <property type="evidence" value="ECO:0007669"/>
    <property type="project" value="TreeGrafter"/>
</dbReference>
<reference evidence="9" key="1">
    <citation type="submission" date="2015-06" db="EMBL/GenBank/DDBJ databases">
        <title>Expansion of signal transduction pathways in fungi by whole-genome duplication.</title>
        <authorList>
            <consortium name="DOE Joint Genome Institute"/>
            <person name="Corrochano L.M."/>
            <person name="Kuo A."/>
            <person name="Marcet-Houben M."/>
            <person name="Polaino S."/>
            <person name="Salamov A."/>
            <person name="Villalobos J.M."/>
            <person name="Alvarez M.I."/>
            <person name="Avalos J."/>
            <person name="Benito E.P."/>
            <person name="Benoit I."/>
            <person name="Burger G."/>
            <person name="Camino L.P."/>
            <person name="Canovas D."/>
            <person name="Cerda-Olmedo E."/>
            <person name="Cheng J.-F."/>
            <person name="Dominguez A."/>
            <person name="Elias M."/>
            <person name="Eslava A.P."/>
            <person name="Glaser F."/>
            <person name="Grimwood J."/>
            <person name="Gutierrez G."/>
            <person name="Heitman J."/>
            <person name="Henrissat B."/>
            <person name="Iturriaga E.A."/>
            <person name="Lang B.F."/>
            <person name="Lavin J.L."/>
            <person name="Lee S."/>
            <person name="Li W."/>
            <person name="Lindquist E."/>
            <person name="Lopez-Garcia S."/>
            <person name="Luque E.M."/>
            <person name="Marcos A.T."/>
            <person name="Martin J."/>
            <person name="McCluskey K."/>
            <person name="Medina H.R."/>
            <person name="Miralles-Duran A."/>
            <person name="Miyazaki A."/>
            <person name="Munoz-Torres E."/>
            <person name="Oguiza J.A."/>
            <person name="Ohm R."/>
            <person name="Olmedo M."/>
            <person name="Orejas M."/>
            <person name="Ortiz-Castellanos L."/>
            <person name="Pisabarro A.G."/>
            <person name="Rodriguez-Romero J."/>
            <person name="Ruiz-Herrera J."/>
            <person name="Ruiz-Vazquez R."/>
            <person name="Sanz C."/>
            <person name="Schackwitz W."/>
            <person name="Schmutz J."/>
            <person name="Shahriari M."/>
            <person name="Shelest E."/>
            <person name="Silva-Franco F."/>
            <person name="Soanes D."/>
            <person name="Syed K."/>
            <person name="Tagua V.G."/>
            <person name="Talbot N.J."/>
            <person name="Thon M."/>
            <person name="De vries R.P."/>
            <person name="Wiebenga A."/>
            <person name="Yadav J.S."/>
            <person name="Braun E.L."/>
            <person name="Baker S."/>
            <person name="Garre V."/>
            <person name="Horwitz B."/>
            <person name="Torres-Martinez S."/>
            <person name="Idnurm A."/>
            <person name="Herrera-Estrella A."/>
            <person name="Gabaldon T."/>
            <person name="Grigoriev I.V."/>
        </authorList>
    </citation>
    <scope>NUCLEOTIDE SEQUENCE [LARGE SCALE GENOMIC DNA]</scope>
    <source>
        <strain evidence="9">NRRL 1555(-)</strain>
    </source>
</reference>
<keyword evidence="3 6" id="KW-0698">rRNA processing</keyword>
<sequence>MDPAQKEIAKKALKALNSRTELVARHLEPLLSHSMSEVYTKLPVNERAQFQVLISYAINSLFYTYLRTQGHNPQEHQVMKEIERVMSYVDKIKRVEGRGPKASMKIDKGAAARFIKAALVNDPEESKENLKRKIDSTDQEEPAKNDSEKNKKKKKENELLEEGEVKGATSRSKRNRMDPFQGYQN</sequence>
<evidence type="ECO:0000313" key="9">
    <source>
        <dbReference type="Proteomes" id="UP000077315"/>
    </source>
</evidence>
<dbReference type="AlphaFoldDB" id="A0A167M3M7"/>
<dbReference type="GO" id="GO:0010468">
    <property type="term" value="P:regulation of gene expression"/>
    <property type="evidence" value="ECO:0007669"/>
    <property type="project" value="TreeGrafter"/>
</dbReference>
<dbReference type="PANTHER" id="PTHR15341:SF3">
    <property type="entry name" value="NUCLEAR NUCLEIC ACID-BINDING PROTEIN C1D"/>
    <property type="match status" value="1"/>
</dbReference>
<evidence type="ECO:0000256" key="4">
    <source>
        <dbReference type="ARBA" id="ARBA00022884"/>
    </source>
</evidence>
<dbReference type="PANTHER" id="PTHR15341">
    <property type="entry name" value="SUN-COR STEROID HORMONE RECEPTOR CO-REPRESSOR"/>
    <property type="match status" value="1"/>
</dbReference>
<dbReference type="InterPro" id="IPR011082">
    <property type="entry name" value="Exosome-assoc_fac/DNA_repair"/>
</dbReference>
<feature type="compositionally biased region" description="Basic and acidic residues" evidence="7">
    <location>
        <begin position="125"/>
        <end position="149"/>
    </location>
</feature>
<dbReference type="Proteomes" id="UP000077315">
    <property type="component" value="Unassembled WGS sequence"/>
</dbReference>
<organism evidence="8 9">
    <name type="scientific">Phycomyces blakesleeanus (strain ATCC 8743b / DSM 1359 / FGSC 10004 / NBRC 33097 / NRRL 1555)</name>
    <dbReference type="NCBI Taxonomy" id="763407"/>
    <lineage>
        <taxon>Eukaryota</taxon>
        <taxon>Fungi</taxon>
        <taxon>Fungi incertae sedis</taxon>
        <taxon>Mucoromycota</taxon>
        <taxon>Mucoromycotina</taxon>
        <taxon>Mucoromycetes</taxon>
        <taxon>Mucorales</taxon>
        <taxon>Phycomycetaceae</taxon>
        <taxon>Phycomyces</taxon>
    </lineage>
</organism>
<comment type="subcellular location">
    <subcellularLocation>
        <location evidence="1 6">Nucleus</location>
    </subcellularLocation>
</comment>
<keyword evidence="4 6" id="KW-0694">RNA-binding</keyword>
<dbReference type="GO" id="GO:0003723">
    <property type="term" value="F:RNA binding"/>
    <property type="evidence" value="ECO:0007669"/>
    <property type="project" value="UniProtKB-UniRule"/>
</dbReference>